<gene>
    <name evidence="1" type="ORF">B296_00053597</name>
</gene>
<accession>A0A426Y7F4</accession>
<comment type="caution">
    <text evidence="1">The sequence shown here is derived from an EMBL/GenBank/DDBJ whole genome shotgun (WGS) entry which is preliminary data.</text>
</comment>
<dbReference type="AlphaFoldDB" id="A0A426Y7F4"/>
<evidence type="ECO:0000313" key="2">
    <source>
        <dbReference type="Proteomes" id="UP000287651"/>
    </source>
</evidence>
<protein>
    <submittedName>
        <fullName evidence="1">Uncharacterized protein</fullName>
    </submittedName>
</protein>
<name>A0A426Y7F4_ENSVE</name>
<sequence>MVSSPPSQQEIGDAWHQIKTRCCSPGKPAAKVHNLFDPGLRRRNALVPVTDVVDGAKTWPERKTDGIKSETGHHQC</sequence>
<dbReference type="Proteomes" id="UP000287651">
    <property type="component" value="Unassembled WGS sequence"/>
</dbReference>
<dbReference type="EMBL" id="AMZH03014430">
    <property type="protein sequence ID" value="RRT47650.1"/>
    <property type="molecule type" value="Genomic_DNA"/>
</dbReference>
<organism evidence="1 2">
    <name type="scientific">Ensete ventricosum</name>
    <name type="common">Abyssinian banana</name>
    <name type="synonym">Musa ensete</name>
    <dbReference type="NCBI Taxonomy" id="4639"/>
    <lineage>
        <taxon>Eukaryota</taxon>
        <taxon>Viridiplantae</taxon>
        <taxon>Streptophyta</taxon>
        <taxon>Embryophyta</taxon>
        <taxon>Tracheophyta</taxon>
        <taxon>Spermatophyta</taxon>
        <taxon>Magnoliopsida</taxon>
        <taxon>Liliopsida</taxon>
        <taxon>Zingiberales</taxon>
        <taxon>Musaceae</taxon>
        <taxon>Ensete</taxon>
    </lineage>
</organism>
<proteinExistence type="predicted"/>
<evidence type="ECO:0000313" key="1">
    <source>
        <dbReference type="EMBL" id="RRT47650.1"/>
    </source>
</evidence>
<reference evidence="1 2" key="1">
    <citation type="journal article" date="2014" name="Agronomy (Basel)">
        <title>A Draft Genome Sequence for Ensete ventricosum, the Drought-Tolerant Tree Against Hunger.</title>
        <authorList>
            <person name="Harrison J."/>
            <person name="Moore K.A."/>
            <person name="Paszkiewicz K."/>
            <person name="Jones T."/>
            <person name="Grant M."/>
            <person name="Ambacheew D."/>
            <person name="Muzemil S."/>
            <person name="Studholme D.J."/>
        </authorList>
    </citation>
    <scope>NUCLEOTIDE SEQUENCE [LARGE SCALE GENOMIC DNA]</scope>
</reference>